<reference evidence="1" key="1">
    <citation type="journal article" date="2022" name="bioRxiv">
        <title>Genomics of Preaxostyla Flagellates Illuminates Evolutionary Transitions and the Path Towards Mitochondrial Loss.</title>
        <authorList>
            <person name="Novak L.V.F."/>
            <person name="Treitli S.C."/>
            <person name="Pyrih J."/>
            <person name="Halakuc P."/>
            <person name="Pipaliya S.V."/>
            <person name="Vacek V."/>
            <person name="Brzon O."/>
            <person name="Soukal P."/>
            <person name="Eme L."/>
            <person name="Dacks J.B."/>
            <person name="Karnkowska A."/>
            <person name="Elias M."/>
            <person name="Hampl V."/>
        </authorList>
    </citation>
    <scope>NUCLEOTIDE SEQUENCE</scope>
    <source>
        <strain evidence="1">RCP-MX</strain>
    </source>
</reference>
<dbReference type="EMBL" id="JAPMOS010000003">
    <property type="protein sequence ID" value="KAJ4462478.1"/>
    <property type="molecule type" value="Genomic_DNA"/>
</dbReference>
<organism evidence="1 2">
    <name type="scientific">Paratrimastix pyriformis</name>
    <dbReference type="NCBI Taxonomy" id="342808"/>
    <lineage>
        <taxon>Eukaryota</taxon>
        <taxon>Metamonada</taxon>
        <taxon>Preaxostyla</taxon>
        <taxon>Paratrimastigidae</taxon>
        <taxon>Paratrimastix</taxon>
    </lineage>
</organism>
<sequence length="66" mass="7264">MFVAGHDRLACRCTPSPLSSMHGKLTTRTQCAWSRVLGCTEWCLVPSSASTTLHFPRTGRSINKIT</sequence>
<keyword evidence="2" id="KW-1185">Reference proteome</keyword>
<evidence type="ECO:0000313" key="2">
    <source>
        <dbReference type="Proteomes" id="UP001141327"/>
    </source>
</evidence>
<proteinExistence type="predicted"/>
<evidence type="ECO:0000313" key="1">
    <source>
        <dbReference type="EMBL" id="KAJ4462478.1"/>
    </source>
</evidence>
<accession>A0ABQ8UTK8</accession>
<dbReference type="Proteomes" id="UP001141327">
    <property type="component" value="Unassembled WGS sequence"/>
</dbReference>
<protein>
    <submittedName>
        <fullName evidence="1">Uncharacterized protein</fullName>
    </submittedName>
</protein>
<comment type="caution">
    <text evidence="1">The sequence shown here is derived from an EMBL/GenBank/DDBJ whole genome shotgun (WGS) entry which is preliminary data.</text>
</comment>
<name>A0ABQ8UTK8_9EUKA</name>
<gene>
    <name evidence="1" type="ORF">PAPYR_1123</name>
</gene>